<feature type="compositionally biased region" description="Basic and acidic residues" evidence="1">
    <location>
        <begin position="1"/>
        <end position="11"/>
    </location>
</feature>
<evidence type="ECO:0000313" key="3">
    <source>
        <dbReference type="Proteomes" id="UP000035763"/>
    </source>
</evidence>
<evidence type="ECO:0000256" key="1">
    <source>
        <dbReference type="SAM" id="MobiDB-lite"/>
    </source>
</evidence>
<dbReference type="AlphaFoldDB" id="W6JUB6"/>
<gene>
    <name evidence="2" type="ORF">BN11_1320006</name>
</gene>
<protein>
    <submittedName>
        <fullName evidence="2">Uncharacterized protein</fullName>
    </submittedName>
</protein>
<feature type="region of interest" description="Disordered" evidence="1">
    <location>
        <begin position="1"/>
        <end position="30"/>
    </location>
</feature>
<dbReference type="OrthoDB" id="4866346at2"/>
<proteinExistence type="predicted"/>
<name>W6JUB6_9MICO</name>
<sequence length="146" mass="15735">MSDSYQTRDDNVDAGGETSDVDANPAADIAPPRLAHLVLNGAFLERHDTTQVQSYVDAVVAVSADSDRDEDGIEADLRERMDAAGIALPDESYRNLARQLHDSAGVAVSTDDGRMLHGDPSLSIANHDPDVRGTDDPEDPDRPFYS</sequence>
<accession>W6JUB6</accession>
<feature type="region of interest" description="Disordered" evidence="1">
    <location>
        <begin position="106"/>
        <end position="146"/>
    </location>
</feature>
<evidence type="ECO:0000313" key="2">
    <source>
        <dbReference type="EMBL" id="CCH72080.1"/>
    </source>
</evidence>
<organism evidence="2 3">
    <name type="scientific">Nostocoides australiense Ben110</name>
    <dbReference type="NCBI Taxonomy" id="1193182"/>
    <lineage>
        <taxon>Bacteria</taxon>
        <taxon>Bacillati</taxon>
        <taxon>Actinomycetota</taxon>
        <taxon>Actinomycetes</taxon>
        <taxon>Micrococcales</taxon>
        <taxon>Intrasporangiaceae</taxon>
        <taxon>Nostocoides</taxon>
    </lineage>
</organism>
<dbReference type="STRING" id="1193182.BN11_1320006"/>
<dbReference type="Proteomes" id="UP000035763">
    <property type="component" value="Unassembled WGS sequence"/>
</dbReference>
<dbReference type="EMBL" id="CAJA01000038">
    <property type="protein sequence ID" value="CCH72080.1"/>
    <property type="molecule type" value="Genomic_DNA"/>
</dbReference>
<dbReference type="RefSeq" id="WP_048697142.1">
    <property type="nucleotide sequence ID" value="NZ_HG764815.1"/>
</dbReference>
<reference evidence="2 3" key="1">
    <citation type="journal article" date="2013" name="ISME J.">
        <title>A metabolic model for members of the genus Tetrasphaera involved in enhanced biological phosphorus removal.</title>
        <authorList>
            <person name="Kristiansen R."/>
            <person name="Nguyen H.T.T."/>
            <person name="Saunders A.M."/>
            <person name="Nielsen J.L."/>
            <person name="Wimmer R."/>
            <person name="Le V.Q."/>
            <person name="McIlroy S.J."/>
            <person name="Petrovski S."/>
            <person name="Seviour R.J."/>
            <person name="Calteau A."/>
            <person name="Nielsen K.L."/>
            <person name="Nielsen P.H."/>
        </authorList>
    </citation>
    <scope>NUCLEOTIDE SEQUENCE [LARGE SCALE GENOMIC DNA]</scope>
    <source>
        <strain evidence="2 3">Ben110</strain>
    </source>
</reference>
<keyword evidence="3" id="KW-1185">Reference proteome</keyword>
<comment type="caution">
    <text evidence="2">The sequence shown here is derived from an EMBL/GenBank/DDBJ whole genome shotgun (WGS) entry which is preliminary data.</text>
</comment>